<accession>V9SDB9</accession>
<name>V9SDB9_9VIRU</name>
<keyword evidence="2" id="KW-1185">Reference proteome</keyword>
<gene>
    <name evidence="1" type="ORF">TNS_ORF170</name>
</gene>
<sequence>MFAVKHIKMEEIRKAVYQVDNPSFQLSHVEKMIKNYASYPTRDRIIFAPLHSKNYVCRYRDLALWAEVLKKRLREETSSTPF</sequence>
<evidence type="ECO:0000313" key="1">
    <source>
        <dbReference type="EMBL" id="AHC54888.1"/>
    </source>
</evidence>
<dbReference type="EMBL" id="KF483846">
    <property type="protein sequence ID" value="AHC54888.1"/>
    <property type="molecule type" value="Genomic_DNA"/>
</dbReference>
<protein>
    <submittedName>
        <fullName evidence="1">Uncharacterized protein</fullName>
    </submittedName>
</protein>
<dbReference type="Proteomes" id="UP000232615">
    <property type="component" value="Segment"/>
</dbReference>
<organism evidence="1 2">
    <name type="scientific">Tunisvirus fontaine2</name>
    <dbReference type="NCBI Taxonomy" id="1421067"/>
    <lineage>
        <taxon>Viruses</taxon>
        <taxon>Varidnaviria</taxon>
        <taxon>Bamfordvirae</taxon>
        <taxon>Nucleocytoviricota</taxon>
        <taxon>Megaviricetes</taxon>
        <taxon>Pimascovirales</taxon>
        <taxon>Pimascovirales incertae sedis</taxon>
        <taxon>Marseilleviridae</taxon>
        <taxon>Losannavirus</taxon>
        <taxon>Losannavirus tunisense</taxon>
    </lineage>
</organism>
<reference evidence="1 2" key="1">
    <citation type="journal article" date="2014" name="Arch. Virol.">
        <title>Complete genome sequence of Tunisvirus, a new member of the proposed family Marseilleviridae.</title>
        <authorList>
            <person name="Aherfi S."/>
            <person name="Boughalmi M."/>
            <person name="Pagnier I."/>
            <person name="Fournous G."/>
            <person name="La Scola B."/>
            <person name="Raoult D."/>
            <person name="Colson P."/>
        </authorList>
    </citation>
    <scope>NUCLEOTIDE SEQUENCE [LARGE SCALE GENOMIC DNA]</scope>
    <source>
        <strain evidence="1 2">U484</strain>
    </source>
</reference>
<evidence type="ECO:0000313" key="2">
    <source>
        <dbReference type="Proteomes" id="UP000232615"/>
    </source>
</evidence>
<proteinExistence type="predicted"/>